<organism evidence="3 4">
    <name type="scientific">Terribacillus saccharophilus</name>
    <dbReference type="NCBI Taxonomy" id="361277"/>
    <lineage>
        <taxon>Bacteria</taxon>
        <taxon>Bacillati</taxon>
        <taxon>Bacillota</taxon>
        <taxon>Bacilli</taxon>
        <taxon>Bacillales</taxon>
        <taxon>Bacillaceae</taxon>
        <taxon>Terribacillus</taxon>
    </lineage>
</organism>
<dbReference type="InterPro" id="IPR029058">
    <property type="entry name" value="AB_hydrolase_fold"/>
</dbReference>
<evidence type="ECO:0000313" key="3">
    <source>
        <dbReference type="EMBL" id="SEM47966.1"/>
    </source>
</evidence>
<evidence type="ECO:0000256" key="1">
    <source>
        <dbReference type="ARBA" id="ARBA00022801"/>
    </source>
</evidence>
<dbReference type="GO" id="GO:0016787">
    <property type="term" value="F:hydrolase activity"/>
    <property type="evidence" value="ECO:0007669"/>
    <property type="project" value="UniProtKB-KW"/>
</dbReference>
<dbReference type="SUPFAM" id="SSF53474">
    <property type="entry name" value="alpha/beta-Hydrolases"/>
    <property type="match status" value="1"/>
</dbReference>
<dbReference type="InterPro" id="IPR013094">
    <property type="entry name" value="AB_hydrolase_3"/>
</dbReference>
<gene>
    <name evidence="3" type="ORF">SAMN04489762_0173</name>
</gene>
<dbReference type="Gene3D" id="3.40.50.1820">
    <property type="entry name" value="alpha/beta hydrolase"/>
    <property type="match status" value="1"/>
</dbReference>
<feature type="domain" description="Alpha/beta hydrolase fold-3" evidence="2">
    <location>
        <begin position="83"/>
        <end position="283"/>
    </location>
</feature>
<sequence length="304" mass="34103">MSRDRRSFRSKIAETLISLKVDKEAVNTPEGVANKLKERQIENEKPYVIPRTFIIHSSVVESSVDGMQVFSLSPKDSKSEKRILYLHGGAYVNQPSLPHWTFLQKIVDDTNASIIFPIYPKAPVHNYQEAYDKVLSLYENMLQKTQSEDIVLMGDSAGAGFALGLSQLLLEKNLGQPSDIILISPWLDITMKNPAIAALEDKDPMLGSYSLIQDGKAWAGDSNPNNFMLSPINGPIKGLGHITLFIGTHELFLPDAQLFRDMAKEQGVDITYYEYSKMNHIFVLFPIPEAHKATEQIVRIINGR</sequence>
<dbReference type="Proteomes" id="UP000199735">
    <property type="component" value="Unassembled WGS sequence"/>
</dbReference>
<accession>A0AAX2E965</accession>
<reference evidence="3 4" key="1">
    <citation type="submission" date="2016-10" db="EMBL/GenBank/DDBJ databases">
        <authorList>
            <person name="Varghese N."/>
            <person name="Submissions S."/>
        </authorList>
    </citation>
    <scope>NUCLEOTIDE SEQUENCE [LARGE SCALE GENOMIC DNA]</scope>
    <source>
        <strain evidence="3 4">DSM 21619</strain>
    </source>
</reference>
<evidence type="ECO:0000259" key="2">
    <source>
        <dbReference type="Pfam" id="PF07859"/>
    </source>
</evidence>
<keyword evidence="1" id="KW-0378">Hydrolase</keyword>
<dbReference type="PANTHER" id="PTHR48081:SF8">
    <property type="entry name" value="ALPHA_BETA HYDROLASE FOLD-3 DOMAIN-CONTAINING PROTEIN-RELATED"/>
    <property type="match status" value="1"/>
</dbReference>
<dbReference type="AlphaFoldDB" id="A0AAX2E965"/>
<dbReference type="PANTHER" id="PTHR48081">
    <property type="entry name" value="AB HYDROLASE SUPERFAMILY PROTEIN C4A8.06C"/>
    <property type="match status" value="1"/>
</dbReference>
<dbReference type="EMBL" id="FOCD01000001">
    <property type="protein sequence ID" value="SEM47966.1"/>
    <property type="molecule type" value="Genomic_DNA"/>
</dbReference>
<dbReference type="InterPro" id="IPR050300">
    <property type="entry name" value="GDXG_lipolytic_enzyme"/>
</dbReference>
<dbReference type="Pfam" id="PF07859">
    <property type="entry name" value="Abhydrolase_3"/>
    <property type="match status" value="1"/>
</dbReference>
<dbReference type="RefSeq" id="WP_093879450.1">
    <property type="nucleotide sequence ID" value="NZ_FOCD01000001.1"/>
</dbReference>
<evidence type="ECO:0000313" key="4">
    <source>
        <dbReference type="Proteomes" id="UP000199735"/>
    </source>
</evidence>
<name>A0AAX2E965_9BACI</name>
<protein>
    <submittedName>
        <fullName evidence="3">Acetyl esterase/lipase</fullName>
    </submittedName>
</protein>
<proteinExistence type="predicted"/>
<comment type="caution">
    <text evidence="3">The sequence shown here is derived from an EMBL/GenBank/DDBJ whole genome shotgun (WGS) entry which is preliminary data.</text>
</comment>